<dbReference type="GO" id="GO:0016491">
    <property type="term" value="F:oxidoreductase activity"/>
    <property type="evidence" value="ECO:0007669"/>
    <property type="project" value="UniProtKB-ARBA"/>
</dbReference>
<feature type="domain" description="4Fe-4S ferredoxin-type" evidence="5">
    <location>
        <begin position="36"/>
        <end position="63"/>
    </location>
</feature>
<dbReference type="EMBL" id="FOUJ01000002">
    <property type="protein sequence ID" value="SFM45773.1"/>
    <property type="molecule type" value="Genomic_DNA"/>
</dbReference>
<dbReference type="InterPro" id="IPR017896">
    <property type="entry name" value="4Fe4S_Fe-S-bd"/>
</dbReference>
<name>A0A1I4R1F4_9EURY</name>
<accession>A0A1I4R1F4</accession>
<dbReference type="OrthoDB" id="23833at2157"/>
<dbReference type="PROSITE" id="PS51379">
    <property type="entry name" value="4FE4S_FER_2"/>
    <property type="match status" value="2"/>
</dbReference>
<proteinExistence type="predicted"/>
<evidence type="ECO:0000313" key="7">
    <source>
        <dbReference type="Proteomes" id="UP000198535"/>
    </source>
</evidence>
<keyword evidence="2" id="KW-0479">Metal-binding</keyword>
<dbReference type="Pfam" id="PF12838">
    <property type="entry name" value="Fer4_7"/>
    <property type="match status" value="1"/>
</dbReference>
<feature type="domain" description="4Fe-4S ferredoxin-type" evidence="5">
    <location>
        <begin position="1"/>
        <end position="30"/>
    </location>
</feature>
<keyword evidence="4" id="KW-0411">Iron-sulfur</keyword>
<evidence type="ECO:0000256" key="1">
    <source>
        <dbReference type="ARBA" id="ARBA00022485"/>
    </source>
</evidence>
<evidence type="ECO:0000256" key="4">
    <source>
        <dbReference type="ARBA" id="ARBA00023014"/>
    </source>
</evidence>
<keyword evidence="7" id="KW-1185">Reference proteome</keyword>
<dbReference type="GO" id="GO:0046872">
    <property type="term" value="F:metal ion binding"/>
    <property type="evidence" value="ECO:0007669"/>
    <property type="project" value="UniProtKB-KW"/>
</dbReference>
<dbReference type="InterPro" id="IPR017900">
    <property type="entry name" value="4Fe4S_Fe_S_CS"/>
</dbReference>
<keyword evidence="1" id="KW-0004">4Fe-4S</keyword>
<dbReference type="Gene3D" id="3.30.70.20">
    <property type="match status" value="1"/>
</dbReference>
<dbReference type="InterPro" id="IPR050572">
    <property type="entry name" value="Fe-S_Ferredoxin"/>
</dbReference>
<dbReference type="AlphaFoldDB" id="A0A1I4R1F4"/>
<evidence type="ECO:0000313" key="6">
    <source>
        <dbReference type="EMBL" id="SFM45773.1"/>
    </source>
</evidence>
<evidence type="ECO:0000256" key="2">
    <source>
        <dbReference type="ARBA" id="ARBA00022723"/>
    </source>
</evidence>
<gene>
    <name evidence="6" type="ORF">SAMN04488696_1297</name>
</gene>
<protein>
    <submittedName>
        <fullName evidence="6">4Fe-4S dicluster domain-containing protein</fullName>
    </submittedName>
</protein>
<evidence type="ECO:0000259" key="5">
    <source>
        <dbReference type="PROSITE" id="PS51379"/>
    </source>
</evidence>
<reference evidence="7" key="1">
    <citation type="submission" date="2016-10" db="EMBL/GenBank/DDBJ databases">
        <authorList>
            <person name="Varghese N."/>
            <person name="Submissions S."/>
        </authorList>
    </citation>
    <scope>NUCLEOTIDE SEQUENCE [LARGE SCALE GENOMIC DNA]</scope>
    <source>
        <strain evidence="7">Mob M</strain>
    </source>
</reference>
<keyword evidence="3" id="KW-0408">Iron</keyword>
<organism evidence="6 7">
    <name type="scientific">Methanolobus profundi</name>
    <dbReference type="NCBI Taxonomy" id="487685"/>
    <lineage>
        <taxon>Archaea</taxon>
        <taxon>Methanobacteriati</taxon>
        <taxon>Methanobacteriota</taxon>
        <taxon>Stenosarchaea group</taxon>
        <taxon>Methanomicrobia</taxon>
        <taxon>Methanosarcinales</taxon>
        <taxon>Methanosarcinaceae</taxon>
        <taxon>Methanolobus</taxon>
    </lineage>
</organism>
<dbReference type="PANTHER" id="PTHR43687:SF5">
    <property type="entry name" value="4FE-4S FERREDOXIN-TYPE DOMAIN-CONTAINING PROTEIN"/>
    <property type="match status" value="1"/>
</dbReference>
<dbReference type="STRING" id="487685.SAMN04488696_1297"/>
<dbReference type="GO" id="GO:0051539">
    <property type="term" value="F:4 iron, 4 sulfur cluster binding"/>
    <property type="evidence" value="ECO:0007669"/>
    <property type="project" value="UniProtKB-KW"/>
</dbReference>
<dbReference type="SUPFAM" id="SSF54862">
    <property type="entry name" value="4Fe-4S ferredoxins"/>
    <property type="match status" value="1"/>
</dbReference>
<dbReference type="Proteomes" id="UP000198535">
    <property type="component" value="Unassembled WGS sequence"/>
</dbReference>
<evidence type="ECO:0000256" key="3">
    <source>
        <dbReference type="ARBA" id="ARBA00023004"/>
    </source>
</evidence>
<dbReference type="RefSeq" id="WP_091934956.1">
    <property type="nucleotide sequence ID" value="NZ_FOUJ01000002.1"/>
</dbReference>
<sequence>MPPVVDKNKCEGIGACAEACPTDVIDIEEDANGDLRSVIARPDDCVECGNCVDACPQEAITID</sequence>
<dbReference type="PANTHER" id="PTHR43687">
    <property type="entry name" value="ADENYLYLSULFATE REDUCTASE, BETA SUBUNIT"/>
    <property type="match status" value="1"/>
</dbReference>
<dbReference type="PROSITE" id="PS00198">
    <property type="entry name" value="4FE4S_FER_1"/>
    <property type="match status" value="1"/>
</dbReference>